<protein>
    <submittedName>
        <fullName evidence="1">OTU-like cysteine protease</fullName>
    </submittedName>
</protein>
<dbReference type="AlphaFoldDB" id="A0A392RDS1"/>
<keyword evidence="2" id="KW-1185">Reference proteome</keyword>
<comment type="caution">
    <text evidence="1">The sequence shown here is derived from an EMBL/GenBank/DDBJ whole genome shotgun (WGS) entry which is preliminary data.</text>
</comment>
<organism evidence="1 2">
    <name type="scientific">Trifolium medium</name>
    <dbReference type="NCBI Taxonomy" id="97028"/>
    <lineage>
        <taxon>Eukaryota</taxon>
        <taxon>Viridiplantae</taxon>
        <taxon>Streptophyta</taxon>
        <taxon>Embryophyta</taxon>
        <taxon>Tracheophyta</taxon>
        <taxon>Spermatophyta</taxon>
        <taxon>Magnoliopsida</taxon>
        <taxon>eudicotyledons</taxon>
        <taxon>Gunneridae</taxon>
        <taxon>Pentapetalae</taxon>
        <taxon>rosids</taxon>
        <taxon>fabids</taxon>
        <taxon>Fabales</taxon>
        <taxon>Fabaceae</taxon>
        <taxon>Papilionoideae</taxon>
        <taxon>50 kb inversion clade</taxon>
        <taxon>NPAAA clade</taxon>
        <taxon>Hologalegina</taxon>
        <taxon>IRL clade</taxon>
        <taxon>Trifolieae</taxon>
        <taxon>Trifolium</taxon>
    </lineage>
</organism>
<name>A0A392RDS1_9FABA</name>
<dbReference type="EMBL" id="LXQA010216954">
    <property type="protein sequence ID" value="MCI34773.1"/>
    <property type="molecule type" value="Genomic_DNA"/>
</dbReference>
<dbReference type="GO" id="GO:0008233">
    <property type="term" value="F:peptidase activity"/>
    <property type="evidence" value="ECO:0007669"/>
    <property type="project" value="UniProtKB-KW"/>
</dbReference>
<dbReference type="Proteomes" id="UP000265520">
    <property type="component" value="Unassembled WGS sequence"/>
</dbReference>
<keyword evidence="1" id="KW-0378">Hydrolase</keyword>
<proteinExistence type="predicted"/>
<sequence length="97" mass="11186">MALVKPFFHCVAFRHKTRLQKLFALARYLNTVLVKLQEGCPIPPTNGQWKRHCCKETLGWESSFTDMQQRFEELMSIERGGVTIVGEGSRDMPMVID</sequence>
<keyword evidence="1" id="KW-0645">Protease</keyword>
<evidence type="ECO:0000313" key="1">
    <source>
        <dbReference type="EMBL" id="MCI34773.1"/>
    </source>
</evidence>
<dbReference type="GO" id="GO:0006508">
    <property type="term" value="P:proteolysis"/>
    <property type="evidence" value="ECO:0007669"/>
    <property type="project" value="UniProtKB-KW"/>
</dbReference>
<evidence type="ECO:0000313" key="2">
    <source>
        <dbReference type="Proteomes" id="UP000265520"/>
    </source>
</evidence>
<reference evidence="1 2" key="1">
    <citation type="journal article" date="2018" name="Front. Plant Sci.">
        <title>Red Clover (Trifolium pratense) and Zigzag Clover (T. medium) - A Picture of Genomic Similarities and Differences.</title>
        <authorList>
            <person name="Dluhosova J."/>
            <person name="Istvanek J."/>
            <person name="Nedelnik J."/>
            <person name="Repkova J."/>
        </authorList>
    </citation>
    <scope>NUCLEOTIDE SEQUENCE [LARGE SCALE GENOMIC DNA]</scope>
    <source>
        <strain evidence="2">cv. 10/8</strain>
        <tissue evidence="1">Leaf</tissue>
    </source>
</reference>
<accession>A0A392RDS1</accession>